<evidence type="ECO:0000313" key="1">
    <source>
        <dbReference type="EMBL" id="MCM2562647.1"/>
    </source>
</evidence>
<keyword evidence="2" id="KW-1185">Reference proteome</keyword>
<dbReference type="Proteomes" id="UP001203036">
    <property type="component" value="Unassembled WGS sequence"/>
</dbReference>
<organism evidence="1 2">
    <name type="scientific">Lutimaribacter degradans</name>
    <dbReference type="NCBI Taxonomy" id="2945989"/>
    <lineage>
        <taxon>Bacteria</taxon>
        <taxon>Pseudomonadati</taxon>
        <taxon>Pseudomonadota</taxon>
        <taxon>Alphaproteobacteria</taxon>
        <taxon>Rhodobacterales</taxon>
        <taxon>Roseobacteraceae</taxon>
        <taxon>Lutimaribacter</taxon>
    </lineage>
</organism>
<accession>A0ACC5ZX62</accession>
<name>A0ACC5ZX62_9RHOB</name>
<sequence>MSSKTSEEQGAKRRGRPPKAGQAQVLEAAMTVFWAEGYEASSVDTLCRATGLPRASLYKKYDGKEGLFLAALQHYVETRIAPMLAALDQGGSLTSDLAAFFEKVVALATGQHGPNGCLISCVLSDAAGTNPRFKTELETRFSALETRLADRIAAEAAADSGAIAPRVQGMLLAAVARGIMVRARAGTPASQLAPVAHAAVQVCAPQPGV</sequence>
<reference evidence="1" key="1">
    <citation type="submission" date="2022-06" db="EMBL/GenBank/DDBJ databases">
        <title>Lutimaribacter sp. EGI FJ00013, a novel bacterium isolated from a salt lake sediment enrichment.</title>
        <authorList>
            <person name="Gao L."/>
            <person name="Fang B.-Z."/>
            <person name="Li W.-J."/>
        </authorList>
    </citation>
    <scope>NUCLEOTIDE SEQUENCE</scope>
    <source>
        <strain evidence="1">EGI FJ00013</strain>
    </source>
</reference>
<protein>
    <submittedName>
        <fullName evidence="1">TetR/AcrR family transcriptional regulator</fullName>
    </submittedName>
</protein>
<evidence type="ECO:0000313" key="2">
    <source>
        <dbReference type="Proteomes" id="UP001203036"/>
    </source>
</evidence>
<proteinExistence type="predicted"/>
<comment type="caution">
    <text evidence="1">The sequence shown here is derived from an EMBL/GenBank/DDBJ whole genome shotgun (WGS) entry which is preliminary data.</text>
</comment>
<dbReference type="EMBL" id="JAMQGO010000006">
    <property type="protein sequence ID" value="MCM2562647.1"/>
    <property type="molecule type" value="Genomic_DNA"/>
</dbReference>
<gene>
    <name evidence="1" type="ORF">M8744_10880</name>
</gene>